<accession>A0A6J7XMF4</accession>
<organism evidence="1">
    <name type="scientific">uncultured Caudovirales phage</name>
    <dbReference type="NCBI Taxonomy" id="2100421"/>
    <lineage>
        <taxon>Viruses</taxon>
        <taxon>Duplodnaviria</taxon>
        <taxon>Heunggongvirae</taxon>
        <taxon>Uroviricota</taxon>
        <taxon>Caudoviricetes</taxon>
        <taxon>Peduoviridae</taxon>
        <taxon>Maltschvirus</taxon>
        <taxon>Maltschvirus maltsch</taxon>
    </lineage>
</organism>
<proteinExistence type="predicted"/>
<sequence length="93" mass="10557">MNDEPCSACGEIHNYPNDDSDPVNNPAHYNISPASCSICGERIECIDVAQHMNFNKGNAIKYIWRAGLKTEDEVEDLRKAIWYLGKEIERLKS</sequence>
<dbReference type="InterPro" id="IPR021739">
    <property type="entry name" value="SaV-like"/>
</dbReference>
<reference evidence="1" key="1">
    <citation type="submission" date="2020-05" db="EMBL/GenBank/DDBJ databases">
        <authorList>
            <person name="Chiriac C."/>
            <person name="Salcher M."/>
            <person name="Ghai R."/>
            <person name="Kavagutti S V."/>
        </authorList>
    </citation>
    <scope>NUCLEOTIDE SEQUENCE</scope>
</reference>
<protein>
    <submittedName>
        <fullName evidence="1">SaV-like</fullName>
    </submittedName>
</protein>
<gene>
    <name evidence="1" type="ORF">UFOVP142_12</name>
</gene>
<name>A0A6J7XMF4_9CAUD</name>
<dbReference type="EMBL" id="LR798460">
    <property type="protein sequence ID" value="CAB5237921.1"/>
    <property type="molecule type" value="Genomic_DNA"/>
</dbReference>
<dbReference type="Pfam" id="PF11753">
    <property type="entry name" value="DUF3310"/>
    <property type="match status" value="1"/>
</dbReference>
<evidence type="ECO:0000313" key="1">
    <source>
        <dbReference type="EMBL" id="CAB5237921.1"/>
    </source>
</evidence>